<keyword evidence="1" id="KW-0479">Metal-binding</keyword>
<evidence type="ECO:0000313" key="7">
    <source>
        <dbReference type="Proteomes" id="UP000196877"/>
    </source>
</evidence>
<evidence type="ECO:0000256" key="2">
    <source>
        <dbReference type="ARBA" id="ARBA00022771"/>
    </source>
</evidence>
<protein>
    <recommendedName>
        <fullName evidence="5">Zinc finger DksA/TraR C4-type domain-containing protein</fullName>
    </recommendedName>
</protein>
<keyword evidence="3" id="KW-0862">Zinc</keyword>
<evidence type="ECO:0000256" key="1">
    <source>
        <dbReference type="ARBA" id="ARBA00022723"/>
    </source>
</evidence>
<dbReference type="Pfam" id="PF01258">
    <property type="entry name" value="zf-dskA_traR"/>
    <property type="match status" value="1"/>
</dbReference>
<dbReference type="InterPro" id="IPR016841">
    <property type="entry name" value="Tscrpt_reg_DksA-rel_prd"/>
</dbReference>
<evidence type="ECO:0000256" key="4">
    <source>
        <dbReference type="PROSITE-ProRule" id="PRU00510"/>
    </source>
</evidence>
<keyword evidence="2" id="KW-0863">Zinc-finger</keyword>
<dbReference type="PANTHER" id="PTHR33823">
    <property type="entry name" value="RNA POLYMERASE-BINDING TRANSCRIPTION FACTOR DKSA-RELATED"/>
    <property type="match status" value="1"/>
</dbReference>
<dbReference type="InterPro" id="IPR000962">
    <property type="entry name" value="Znf_DskA_TraR"/>
</dbReference>
<accession>A0ABN5AFZ3</accession>
<dbReference type="PROSITE" id="PS01102">
    <property type="entry name" value="ZF_DKSA_1"/>
    <property type="match status" value="1"/>
</dbReference>
<sequence length="144" mass="16271">MGLEIQVGGNTKSTTIRAGVDKGVNNQLASIQSELLQMKQELESRLFEYSFFQQDSPSINSYQQATLIYHVKEELQDVLLALSKIENGTYGICEETGQPIPYAKMAVLPTARTANDFLYHIQFEKKTLPIWAETDDPYNEALYS</sequence>
<reference evidence="6 7" key="1">
    <citation type="submission" date="2017-06" db="EMBL/GenBank/DDBJ databases">
        <title>Genome sequence of Bacillus sonorensis strain SRCM101395.</title>
        <authorList>
            <person name="Cho S.H."/>
        </authorList>
    </citation>
    <scope>NUCLEOTIDE SEQUENCE [LARGE SCALE GENOMIC DNA]</scope>
    <source>
        <strain evidence="6 7">SRCM101395</strain>
    </source>
</reference>
<dbReference type="EMBL" id="CP021920">
    <property type="protein sequence ID" value="ASB89697.1"/>
    <property type="molecule type" value="Genomic_DNA"/>
</dbReference>
<proteinExistence type="predicted"/>
<dbReference type="Gene3D" id="1.20.120.910">
    <property type="entry name" value="DksA, coiled-coil domain"/>
    <property type="match status" value="1"/>
</dbReference>
<keyword evidence="7" id="KW-1185">Reference proteome</keyword>
<dbReference type="InterPro" id="IPR020458">
    <property type="entry name" value="Znf_DskA_TraR_CS"/>
</dbReference>
<evidence type="ECO:0000313" key="6">
    <source>
        <dbReference type="EMBL" id="ASB89697.1"/>
    </source>
</evidence>
<evidence type="ECO:0000259" key="5">
    <source>
        <dbReference type="Pfam" id="PF01258"/>
    </source>
</evidence>
<dbReference type="PIRSF" id="PIRSF026544">
    <property type="entry name" value="DksA_homologue_prd"/>
    <property type="match status" value="1"/>
</dbReference>
<evidence type="ECO:0000256" key="3">
    <source>
        <dbReference type="ARBA" id="ARBA00022833"/>
    </source>
</evidence>
<feature type="domain" description="Zinc finger DksA/TraR C4-type" evidence="5">
    <location>
        <begin position="88"/>
        <end position="112"/>
    </location>
</feature>
<feature type="zinc finger region" description="dksA C4-type" evidence="4">
    <location>
        <begin position="93"/>
        <end position="117"/>
    </location>
</feature>
<organism evidence="6 7">
    <name type="scientific">Bacillus sonorensis</name>
    <dbReference type="NCBI Taxonomy" id="119858"/>
    <lineage>
        <taxon>Bacteria</taxon>
        <taxon>Bacillati</taxon>
        <taxon>Bacillota</taxon>
        <taxon>Bacilli</taxon>
        <taxon>Bacillales</taxon>
        <taxon>Bacillaceae</taxon>
        <taxon>Bacillus</taxon>
    </lineage>
</organism>
<gene>
    <name evidence="6" type="ORF">S101395_03190</name>
</gene>
<dbReference type="Proteomes" id="UP000196877">
    <property type="component" value="Chromosome"/>
</dbReference>
<name>A0ABN5AFZ3_9BACI</name>
<dbReference type="PROSITE" id="PS51128">
    <property type="entry name" value="ZF_DKSA_2"/>
    <property type="match status" value="1"/>
</dbReference>
<dbReference type="PANTHER" id="PTHR33823:SF5">
    <property type="entry name" value="DNAK SUPPRESSOR PROTEIN"/>
    <property type="match status" value="1"/>
</dbReference>